<dbReference type="Proteomes" id="UP000823388">
    <property type="component" value="Chromosome 4N"/>
</dbReference>
<sequence length="165" mass="18547">MNLNLKAFSPNVKNEVRFIFLFNNLFACRTFRTLCRGSTRFSRLNASRRGLSRMYRGSIPTSLTRNSILRISFSSETPKILGCLHTAMETTDSEQPRVLLKNSILAATFSLELQATAATTYLNIRELRGTPSSSARSKTSFTRSRLNVSNFGLFEHSVAISRTPN</sequence>
<protein>
    <submittedName>
        <fullName evidence="1">Uncharacterized protein</fullName>
    </submittedName>
</protein>
<accession>A0A8T0T7R1</accession>
<evidence type="ECO:0000313" key="2">
    <source>
        <dbReference type="Proteomes" id="UP000823388"/>
    </source>
</evidence>
<dbReference type="EMBL" id="CM029044">
    <property type="protein sequence ID" value="KAG2605373.1"/>
    <property type="molecule type" value="Genomic_DNA"/>
</dbReference>
<dbReference type="AlphaFoldDB" id="A0A8T0T7R1"/>
<evidence type="ECO:0000313" key="1">
    <source>
        <dbReference type="EMBL" id="KAG2605373.1"/>
    </source>
</evidence>
<reference evidence="1" key="1">
    <citation type="submission" date="2020-05" db="EMBL/GenBank/DDBJ databases">
        <title>WGS assembly of Panicum virgatum.</title>
        <authorList>
            <person name="Lovell J.T."/>
            <person name="Jenkins J."/>
            <person name="Shu S."/>
            <person name="Juenger T.E."/>
            <person name="Schmutz J."/>
        </authorList>
    </citation>
    <scope>NUCLEOTIDE SEQUENCE</scope>
    <source>
        <strain evidence="1">AP13</strain>
    </source>
</reference>
<name>A0A8T0T7R1_PANVG</name>
<comment type="caution">
    <text evidence="1">The sequence shown here is derived from an EMBL/GenBank/DDBJ whole genome shotgun (WGS) entry which is preliminary data.</text>
</comment>
<organism evidence="1 2">
    <name type="scientific">Panicum virgatum</name>
    <name type="common">Blackwell switchgrass</name>
    <dbReference type="NCBI Taxonomy" id="38727"/>
    <lineage>
        <taxon>Eukaryota</taxon>
        <taxon>Viridiplantae</taxon>
        <taxon>Streptophyta</taxon>
        <taxon>Embryophyta</taxon>
        <taxon>Tracheophyta</taxon>
        <taxon>Spermatophyta</taxon>
        <taxon>Magnoliopsida</taxon>
        <taxon>Liliopsida</taxon>
        <taxon>Poales</taxon>
        <taxon>Poaceae</taxon>
        <taxon>PACMAD clade</taxon>
        <taxon>Panicoideae</taxon>
        <taxon>Panicodae</taxon>
        <taxon>Paniceae</taxon>
        <taxon>Panicinae</taxon>
        <taxon>Panicum</taxon>
        <taxon>Panicum sect. Hiantes</taxon>
    </lineage>
</organism>
<keyword evidence="2" id="KW-1185">Reference proteome</keyword>
<gene>
    <name evidence="1" type="ORF">PVAP13_4NG079419</name>
</gene>
<proteinExistence type="predicted"/>